<feature type="compositionally biased region" description="Pro residues" evidence="1">
    <location>
        <begin position="573"/>
        <end position="588"/>
    </location>
</feature>
<reference evidence="3 4" key="1">
    <citation type="submission" date="2018-04" db="EMBL/GenBank/DDBJ databases">
        <authorList>
            <person name="Zhang X."/>
            <person name="Yuan J."/>
            <person name="Li F."/>
            <person name="Xiang J."/>
        </authorList>
    </citation>
    <scope>NUCLEOTIDE SEQUENCE [LARGE SCALE GENOMIC DNA]</scope>
    <source>
        <tissue evidence="3">Muscle</tissue>
    </source>
</reference>
<keyword evidence="2" id="KW-1133">Transmembrane helix</keyword>
<evidence type="ECO:0000256" key="1">
    <source>
        <dbReference type="SAM" id="MobiDB-lite"/>
    </source>
</evidence>
<sequence>MEEEKVKEENKRPCKAEDTTSTSCALTPRVSFPQLVVIPKGLMLHAGQMEIEVHQAKALHVYPTCVSWIQVFSVGLITTLGDSEEGCRTWLRIYDSQVETVSHGVKDLTLINSHANLIMLQNQRDFMAVNSTIKAIGALDWIGYRGTIQNSQLEFVSNVEANDNLWIIGSHIGHISYDGIVFNAAELIITNTTIGRVSSQGLKIKRGAVTISNVTIDYLDESAINNVTVDGVLLNMSSSYLQFLEDDYTPGKNVSVQLGEDVEGCEVEDNTLFCNFTDLDKPVEVFAENIRGFSEVKVRNARSLQVFSAPCDQTLDLDYIQGGSVAPLQSVEAAEGDAGGRQACDVTLVLRNSELDKIDCAFVTAVELTNSTVKRLHGGTLKTLNLRNVAVNQLDNLNITDEGSQWQVVDFHTMVNVTFMSPVEVNDIHVGVRIHQIEFDHEGATSTFSKIRLASLLRQSILLRRGNVTFNSILTVVISEGAVRLEEGTYLELTNFWSVLRSFRVISVASRDQPLPIPSHTSLHFTPLLLTHPLLETLPRSPSLYPLTSPLNLSNSSSKPPLVPLSTSPLLPPLPLPSHPPTPPPKPLSLPLTPSSILPPNPPLVPLPPYLPLTPPLPSSPYDSAPNPSLPALSLTLPPSFQVVVKTSSQLSWIDMLLHVRLPPPSSVAEAYTINSSVFSAYCMKHTLMIQVCSFADYPGAEVNLDMPRREEVFRTLIHSAAKVNIFPCCIEKLILRNVTSASTYDGEAPCATWLEATNVTFENITTGVNDVTLHNCTVELLATDHKLRDIDLFNTRVRRIRGIHWEGYTGIFNNSRLDEVEGLLASSRMMMSETHVGVLLHDGLTIAADAVIANSTIGEVHKGGITVMGMLNIQDVTIASLAEGAIVVTKGLLLFENVTIEAAERESIVALRGGGVAFRNVSVGGKRVTWTGYLADADASNHSVVFVNEERDGGQGGKATTAEAPRSTPPESTKPATPARRPASTPPARPDEKSESLGSQEKAISLEESSWKWAGAGVGFFIGLLAGGCILFVVKVLKPNKGMLSLPTVFWRVKDDQHGLLNEDASPEVPEQVRDSGYRSVPASDVL</sequence>
<accession>A0A3R7QE14</accession>
<protein>
    <submittedName>
        <fullName evidence="3">Uncharacterized protein</fullName>
    </submittedName>
</protein>
<reference evidence="3 4" key="2">
    <citation type="submission" date="2019-01" db="EMBL/GenBank/DDBJ databases">
        <title>The decoding of complex shrimp genome reveals the adaptation for benthos swimmer, frequently molting mechanism and breeding impact on genome.</title>
        <authorList>
            <person name="Sun Y."/>
            <person name="Gao Y."/>
            <person name="Yu Y."/>
        </authorList>
    </citation>
    <scope>NUCLEOTIDE SEQUENCE [LARGE SCALE GENOMIC DNA]</scope>
    <source>
        <tissue evidence="3">Muscle</tissue>
    </source>
</reference>
<evidence type="ECO:0000256" key="2">
    <source>
        <dbReference type="SAM" id="Phobius"/>
    </source>
</evidence>
<dbReference type="OrthoDB" id="6372205at2759"/>
<keyword evidence="2" id="KW-0472">Membrane</keyword>
<organism evidence="3 4">
    <name type="scientific">Penaeus vannamei</name>
    <name type="common">Whiteleg shrimp</name>
    <name type="synonym">Litopenaeus vannamei</name>
    <dbReference type="NCBI Taxonomy" id="6689"/>
    <lineage>
        <taxon>Eukaryota</taxon>
        <taxon>Metazoa</taxon>
        <taxon>Ecdysozoa</taxon>
        <taxon>Arthropoda</taxon>
        <taxon>Crustacea</taxon>
        <taxon>Multicrustacea</taxon>
        <taxon>Malacostraca</taxon>
        <taxon>Eumalacostraca</taxon>
        <taxon>Eucarida</taxon>
        <taxon>Decapoda</taxon>
        <taxon>Dendrobranchiata</taxon>
        <taxon>Penaeoidea</taxon>
        <taxon>Penaeidae</taxon>
        <taxon>Penaeus</taxon>
    </lineage>
</organism>
<feature type="region of interest" description="Disordered" evidence="1">
    <location>
        <begin position="951"/>
        <end position="1002"/>
    </location>
</feature>
<evidence type="ECO:0000313" key="3">
    <source>
        <dbReference type="EMBL" id="ROT64469.1"/>
    </source>
</evidence>
<dbReference type="STRING" id="6689.A0A3R7QE14"/>
<dbReference type="EMBL" id="QCYY01003248">
    <property type="protein sequence ID" value="ROT64469.1"/>
    <property type="molecule type" value="Genomic_DNA"/>
</dbReference>
<feature type="region of interest" description="Disordered" evidence="1">
    <location>
        <begin position="573"/>
        <end position="593"/>
    </location>
</feature>
<name>A0A3R7QE14_PENVA</name>
<dbReference type="AlphaFoldDB" id="A0A3R7QE14"/>
<proteinExistence type="predicted"/>
<comment type="caution">
    <text evidence="3">The sequence shown here is derived from an EMBL/GenBank/DDBJ whole genome shotgun (WGS) entry which is preliminary data.</text>
</comment>
<keyword evidence="4" id="KW-1185">Reference proteome</keyword>
<dbReference type="Proteomes" id="UP000283509">
    <property type="component" value="Unassembled WGS sequence"/>
</dbReference>
<feature type="region of interest" description="Disordered" evidence="1">
    <location>
        <begin position="1062"/>
        <end position="1088"/>
    </location>
</feature>
<feature type="compositionally biased region" description="Low complexity" evidence="1">
    <location>
        <begin position="974"/>
        <end position="984"/>
    </location>
</feature>
<gene>
    <name evidence="3" type="ORF">C7M84_017598</name>
</gene>
<evidence type="ECO:0000313" key="4">
    <source>
        <dbReference type="Proteomes" id="UP000283509"/>
    </source>
</evidence>
<keyword evidence="2" id="KW-0812">Transmembrane</keyword>
<feature type="transmembrane region" description="Helical" evidence="2">
    <location>
        <begin position="1014"/>
        <end position="1035"/>
    </location>
</feature>